<dbReference type="Proteomes" id="UP000292927">
    <property type="component" value="Unassembled WGS sequence"/>
</dbReference>
<feature type="region of interest" description="Disordered" evidence="1">
    <location>
        <begin position="228"/>
        <end position="288"/>
    </location>
</feature>
<dbReference type="OrthoDB" id="1690999at2"/>
<reference evidence="3 4" key="1">
    <citation type="submission" date="2019-02" db="EMBL/GenBank/DDBJ databases">
        <title>Genomic Encyclopedia of Type Strains, Phase IV (KMG-IV): sequencing the most valuable type-strain genomes for metagenomic binning, comparative biology and taxonomic classification.</title>
        <authorList>
            <person name="Goeker M."/>
        </authorList>
    </citation>
    <scope>NUCLEOTIDE SEQUENCE [LARGE SCALE GENOMIC DNA]</scope>
    <source>
        <strain evidence="3 4">DSM 29486</strain>
    </source>
</reference>
<dbReference type="RefSeq" id="WP_130433267.1">
    <property type="nucleotide sequence ID" value="NZ_SGXF01000001.1"/>
</dbReference>
<comment type="caution">
    <text evidence="3">The sequence shown here is derived from an EMBL/GenBank/DDBJ whole genome shotgun (WGS) entry which is preliminary data.</text>
</comment>
<keyword evidence="2" id="KW-1133">Transmembrane helix</keyword>
<dbReference type="AlphaFoldDB" id="A0A4Q7PTP1"/>
<accession>A0A4Q7PTP1</accession>
<feature type="compositionally biased region" description="Low complexity" evidence="1">
    <location>
        <begin position="247"/>
        <end position="288"/>
    </location>
</feature>
<evidence type="ECO:0000256" key="2">
    <source>
        <dbReference type="SAM" id="Phobius"/>
    </source>
</evidence>
<organism evidence="3 4">
    <name type="scientific">Cuneatibacter caecimuris</name>
    <dbReference type="NCBI Taxonomy" id="1796618"/>
    <lineage>
        <taxon>Bacteria</taxon>
        <taxon>Bacillati</taxon>
        <taxon>Bacillota</taxon>
        <taxon>Clostridia</taxon>
        <taxon>Lachnospirales</taxon>
        <taxon>Lachnospiraceae</taxon>
        <taxon>Cuneatibacter</taxon>
    </lineage>
</organism>
<evidence type="ECO:0000313" key="4">
    <source>
        <dbReference type="Proteomes" id="UP000292927"/>
    </source>
</evidence>
<keyword evidence="4" id="KW-1185">Reference proteome</keyword>
<keyword evidence="2" id="KW-0472">Membrane</keyword>
<keyword evidence="2" id="KW-0812">Transmembrane</keyword>
<gene>
    <name evidence="3" type="ORF">EV209_0804</name>
</gene>
<proteinExistence type="predicted"/>
<sequence>MTEQKKNEPKGFWKLYGKYIAIIAAALILIIVIIIIASSVGKRPAEPETGNVITMAPSTTAAENAAGSLMSLKLDAYPEVNALVKKYFDAKKNCDADQLNKIVDYQTDKTKEELELENQFVEGYQDIKCYTASGMENGSYVVYVYYKIKFTSIPTTAPSLIRLYVCTNTDQSLYIYGKNPSGELKSFIDEMDTSEDVRILIATVNKELKEACAQDEALAKLQEMLKEGTNPSATAESFEPSSGESQTAGTVSSSSKASESSGAESSTAGTTASASSSAAESPATTKAQ</sequence>
<name>A0A4Q7PTP1_9FIRM</name>
<evidence type="ECO:0000313" key="3">
    <source>
        <dbReference type="EMBL" id="RZT02680.1"/>
    </source>
</evidence>
<dbReference type="EMBL" id="SGXF01000001">
    <property type="protein sequence ID" value="RZT02680.1"/>
    <property type="molecule type" value="Genomic_DNA"/>
</dbReference>
<feature type="transmembrane region" description="Helical" evidence="2">
    <location>
        <begin position="20"/>
        <end position="41"/>
    </location>
</feature>
<evidence type="ECO:0000256" key="1">
    <source>
        <dbReference type="SAM" id="MobiDB-lite"/>
    </source>
</evidence>
<protein>
    <submittedName>
        <fullName evidence="3">Uncharacterized protein</fullName>
    </submittedName>
</protein>
<feature type="compositionally biased region" description="Polar residues" evidence="1">
    <location>
        <begin position="229"/>
        <end position="246"/>
    </location>
</feature>